<dbReference type="Pfam" id="PF07591">
    <property type="entry name" value="PT-HINT"/>
    <property type="match status" value="1"/>
</dbReference>
<comment type="caution">
    <text evidence="2">The sequence shown here is derived from an EMBL/GenBank/DDBJ whole genome shotgun (WGS) entry which is preliminary data.</text>
</comment>
<reference evidence="2 3" key="1">
    <citation type="submission" date="2018-02" db="EMBL/GenBank/DDBJ databases">
        <title>Genomic Encyclopedia of Archaeal and Bacterial Type Strains, Phase II (KMG-II): from individual species to whole genera.</title>
        <authorList>
            <person name="Goeker M."/>
        </authorList>
    </citation>
    <scope>NUCLEOTIDE SEQUENCE [LARGE SCALE GENOMIC DNA]</scope>
    <source>
        <strain evidence="2 3">YU 961-1</strain>
    </source>
</reference>
<dbReference type="InterPro" id="IPR026834">
    <property type="entry name" value="LHH"/>
</dbReference>
<dbReference type="EMBL" id="PTIX01000025">
    <property type="protein sequence ID" value="PPK63666.1"/>
    <property type="molecule type" value="Genomic_DNA"/>
</dbReference>
<gene>
    <name evidence="2" type="ORF">CLV40_1251</name>
</gene>
<dbReference type="Pfam" id="PF14411">
    <property type="entry name" value="LHH"/>
    <property type="match status" value="1"/>
</dbReference>
<organism evidence="2 3">
    <name type="scientific">Actinokineospora auranticolor</name>
    <dbReference type="NCBI Taxonomy" id="155976"/>
    <lineage>
        <taxon>Bacteria</taxon>
        <taxon>Bacillati</taxon>
        <taxon>Actinomycetota</taxon>
        <taxon>Actinomycetes</taxon>
        <taxon>Pseudonocardiales</taxon>
        <taxon>Pseudonocardiaceae</taxon>
        <taxon>Actinokineospora</taxon>
    </lineage>
</organism>
<dbReference type="SUPFAM" id="SSF51294">
    <property type="entry name" value="Hedgehog/intein (Hint) domain"/>
    <property type="match status" value="1"/>
</dbReference>
<name>A0A2S6GEY5_9PSEU</name>
<evidence type="ECO:0000313" key="2">
    <source>
        <dbReference type="EMBL" id="PPK63666.1"/>
    </source>
</evidence>
<sequence length="418" mass="46023">MFFIGLFVPMMQLVAVVYWTVQVYVYRIWIEPPWDGGGGVNKADAVKESGMSVQEYEDAKKLAADKRGWVDVAIQIAGDTLQEMIGIKGIVDSCVKDFNILECGYEIVSALPWTKIFKAGKIVDKIIDAIRNAKDWLRRRDKAMGDLRRVEEAERRLASLSGCNSFTPGTLVLLADGSARPIEQLKLGDQVLATNPETGETTPQAVVGTIAGQGDKRLVDITMSNGATISATDGHPFWLADSARWSIAAELRAGSQVLETDGRTATVIKVDHRYAAQRAHNLTVDTFHTYYVVAGGISALVHNCPTGGTGTGPADDAIRAIGPWTKRDIQGAAHGFAPKRLGNNIELHHADQMPGSAIHELDRQVHRGKGTNLHRNKSNQGVTAEMRVEDRQLHWWYRSQEQGWGSLPTQTWYDNLPK</sequence>
<evidence type="ECO:0000313" key="3">
    <source>
        <dbReference type="Proteomes" id="UP000239203"/>
    </source>
</evidence>
<dbReference type="InterPro" id="IPR036844">
    <property type="entry name" value="Hint_dom_sf"/>
</dbReference>
<proteinExistence type="predicted"/>
<dbReference type="InterPro" id="IPR006141">
    <property type="entry name" value="Intein_N"/>
</dbReference>
<protein>
    <submittedName>
        <fullName evidence="2">Intein</fullName>
    </submittedName>
</protein>
<evidence type="ECO:0000259" key="1">
    <source>
        <dbReference type="SMART" id="SM00306"/>
    </source>
</evidence>
<dbReference type="PROSITE" id="PS50817">
    <property type="entry name" value="INTEIN_N_TER"/>
    <property type="match status" value="1"/>
</dbReference>
<feature type="domain" description="Hint" evidence="1">
    <location>
        <begin position="163"/>
        <end position="261"/>
    </location>
</feature>
<dbReference type="SMART" id="SM00306">
    <property type="entry name" value="HintN"/>
    <property type="match status" value="1"/>
</dbReference>
<accession>A0A2S6GEY5</accession>
<dbReference type="RefSeq" id="WP_245931675.1">
    <property type="nucleotide sequence ID" value="NZ_CP154825.1"/>
</dbReference>
<dbReference type="CDD" id="cd00081">
    <property type="entry name" value="Hint"/>
    <property type="match status" value="1"/>
</dbReference>
<keyword evidence="3" id="KW-1185">Reference proteome</keyword>
<dbReference type="Proteomes" id="UP000239203">
    <property type="component" value="Unassembled WGS sequence"/>
</dbReference>
<dbReference type="InterPro" id="IPR003587">
    <property type="entry name" value="Hint_dom_N"/>
</dbReference>
<dbReference type="Gene3D" id="2.170.16.10">
    <property type="entry name" value="Hedgehog/Intein (Hint) domain"/>
    <property type="match status" value="1"/>
</dbReference>
<dbReference type="GO" id="GO:0016539">
    <property type="term" value="P:intein-mediated protein splicing"/>
    <property type="evidence" value="ECO:0007669"/>
    <property type="project" value="InterPro"/>
</dbReference>
<dbReference type="AlphaFoldDB" id="A0A2S6GEY5"/>